<dbReference type="PANTHER" id="PTHR46825">
    <property type="entry name" value="D-ALANYL-D-ALANINE-CARBOXYPEPTIDASE/ENDOPEPTIDASE AMPH"/>
    <property type="match status" value="1"/>
</dbReference>
<dbReference type="Gene3D" id="3.40.710.10">
    <property type="entry name" value="DD-peptidase/beta-lactamase superfamily"/>
    <property type="match status" value="1"/>
</dbReference>
<dbReference type="EMBL" id="FMJD01000008">
    <property type="protein sequence ID" value="SCM76776.1"/>
    <property type="molecule type" value="Genomic_DNA"/>
</dbReference>
<dbReference type="InterPro" id="IPR027279">
    <property type="entry name" value="D_amino_pept/lipop_sf"/>
</dbReference>
<proteinExistence type="predicted"/>
<dbReference type="Gene3D" id="2.40.128.50">
    <property type="match status" value="2"/>
</dbReference>
<dbReference type="AlphaFoldDB" id="A0A212LGU5"/>
<evidence type="ECO:0000259" key="3">
    <source>
        <dbReference type="Pfam" id="PF07930"/>
    </source>
</evidence>
<dbReference type="SUPFAM" id="SSF50886">
    <property type="entry name" value="D-aminopeptidase, middle and C-terminal domains"/>
    <property type="match status" value="2"/>
</dbReference>
<protein>
    <submittedName>
        <fullName evidence="4">D-aminopeptidase</fullName>
        <ecNumber evidence="4">3.4.11.19</ecNumber>
    </submittedName>
</protein>
<dbReference type="Pfam" id="PF07930">
    <property type="entry name" value="DAP_B"/>
    <property type="match status" value="1"/>
</dbReference>
<reference evidence="4" key="1">
    <citation type="submission" date="2016-08" db="EMBL/GenBank/DDBJ databases">
        <authorList>
            <person name="Seilhamer J.J."/>
        </authorList>
    </citation>
    <scope>NUCLEOTIDE SEQUENCE</scope>
    <source>
        <strain evidence="4">86</strain>
    </source>
</reference>
<dbReference type="Pfam" id="PF00144">
    <property type="entry name" value="Beta-lactamase"/>
    <property type="match status" value="1"/>
</dbReference>
<feature type="domain" description="D-aminopeptidase" evidence="3">
    <location>
        <begin position="344"/>
        <end position="516"/>
    </location>
</feature>
<evidence type="ECO:0000259" key="2">
    <source>
        <dbReference type="Pfam" id="PF00144"/>
    </source>
</evidence>
<feature type="domain" description="Beta-lactamase-related" evidence="2">
    <location>
        <begin position="11"/>
        <end position="319"/>
    </location>
</feature>
<organism evidence="4">
    <name type="scientific">uncultured Pleomorphomonas sp</name>
    <dbReference type="NCBI Taxonomy" id="442121"/>
    <lineage>
        <taxon>Bacteria</taxon>
        <taxon>Pseudomonadati</taxon>
        <taxon>Pseudomonadota</taxon>
        <taxon>Alphaproteobacteria</taxon>
        <taxon>Hyphomicrobiales</taxon>
        <taxon>Pleomorphomonadaceae</taxon>
        <taxon>Pleomorphomonas</taxon>
        <taxon>environmental samples</taxon>
    </lineage>
</organism>
<sequence length="520" mass="55089">MSSIDRAALAAAVASLPERFKGPGGAVGVIKDGEVVVREAWGYADPDTGLAMTPSRLMPICSISKQMTCGVLLDLVGDPSPLDDRIAGFLPNLGGRRPTARELCDNRSGLRDYWALTVLHGAHHEGVFRREDARPLFGRMKTTHFEPGSQYSYSNGNFRIVADLLEEQSGRSLAELYARHIFGPAGMRDARLAADTAAPLNGAVGHEGNAAVGWFPATNRIFWAGDAGVAATLDDMLAWERFIDRTRNDADGLYRRLSAPSAFADGRPARYGMGLGHDRIDDVALTGHGGALRGFRIRRLHAAEERLSVVVMFNHEADAHAAAVFLMRAALGRPAAAPAGDTPADRSWTGAYLEPSSGLMLDVTAHGGAILARFAGGTEVLAFGPDNVARSAGMTLSRDGDGLAVDRPGDNLRGGAARLAGAAAPDIAGRYWSPETESVLDIEAAGSSFAARFDGFLGRGPMHAMSPVAADVWKLSTPRGMDAPAPGDWTVRVRRTAAGAVEGLVLGCWLARNVVFSRLA</sequence>
<keyword evidence="1 4" id="KW-0031">Aminopeptidase</keyword>
<dbReference type="InterPro" id="IPR012338">
    <property type="entry name" value="Beta-lactam/transpept-like"/>
</dbReference>
<dbReference type="PANTHER" id="PTHR46825:SF9">
    <property type="entry name" value="BETA-LACTAMASE-RELATED DOMAIN-CONTAINING PROTEIN"/>
    <property type="match status" value="1"/>
</dbReference>
<name>A0A212LGU5_9HYPH</name>
<evidence type="ECO:0000256" key="1">
    <source>
        <dbReference type="ARBA" id="ARBA00022438"/>
    </source>
</evidence>
<dbReference type="NCBIfam" id="NF009622">
    <property type="entry name" value="PRK13128.1"/>
    <property type="match status" value="1"/>
</dbReference>
<dbReference type="SUPFAM" id="SSF56601">
    <property type="entry name" value="beta-lactamase/transpeptidase-like"/>
    <property type="match status" value="1"/>
</dbReference>
<evidence type="ECO:0000313" key="4">
    <source>
        <dbReference type="EMBL" id="SCM76776.1"/>
    </source>
</evidence>
<dbReference type="InterPro" id="IPR050491">
    <property type="entry name" value="AmpC-like"/>
</dbReference>
<dbReference type="GO" id="GO:0004177">
    <property type="term" value="F:aminopeptidase activity"/>
    <property type="evidence" value="ECO:0007669"/>
    <property type="project" value="UniProtKB-KW"/>
</dbReference>
<gene>
    <name evidence="4" type="primary">dap</name>
    <name evidence="4" type="ORF">KL86PLE_40581</name>
</gene>
<dbReference type="RefSeq" id="WP_288196846.1">
    <property type="nucleotide sequence ID" value="NZ_LT608334.1"/>
</dbReference>
<dbReference type="InterPro" id="IPR012856">
    <property type="entry name" value="DAP_B_dom"/>
</dbReference>
<accession>A0A212LGU5</accession>
<keyword evidence="1 4" id="KW-0645">Protease</keyword>
<dbReference type="EC" id="3.4.11.19" evidence="4"/>
<keyword evidence="4" id="KW-0378">Hydrolase</keyword>
<dbReference type="InterPro" id="IPR001466">
    <property type="entry name" value="Beta-lactam-related"/>
</dbReference>